<evidence type="ECO:0000313" key="4">
    <source>
        <dbReference type="EMBL" id="TCO84432.1"/>
    </source>
</evidence>
<feature type="compositionally biased region" description="Polar residues" evidence="1">
    <location>
        <begin position="30"/>
        <end position="40"/>
    </location>
</feature>
<organism evidence="4 5">
    <name type="scientific">Frisingicoccus caecimuris</name>
    <dbReference type="NCBI Taxonomy" id="1796636"/>
    <lineage>
        <taxon>Bacteria</taxon>
        <taxon>Bacillati</taxon>
        <taxon>Bacillota</taxon>
        <taxon>Clostridia</taxon>
        <taxon>Lachnospirales</taxon>
        <taxon>Lachnospiraceae</taxon>
        <taxon>Frisingicoccus</taxon>
    </lineage>
</organism>
<dbReference type="EMBL" id="SLXA01000007">
    <property type="protein sequence ID" value="TCO84432.1"/>
    <property type="molecule type" value="Genomic_DNA"/>
</dbReference>
<gene>
    <name evidence="4" type="ORF">EV212_10732</name>
</gene>
<dbReference type="InterPro" id="IPR025377">
    <property type="entry name" value="DUF4367"/>
</dbReference>
<keyword evidence="2" id="KW-0472">Membrane</keyword>
<feature type="region of interest" description="Disordered" evidence="1">
    <location>
        <begin position="1"/>
        <end position="45"/>
    </location>
</feature>
<sequence length="304" mass="34240">MSVAGNHKTGDGLSKLKKNNASVPEKLDNSVGTSSESISPTGKKGVHTIIHMKSLNEDEDAEDFDPVREGLIIKAVDKFLEEDADEVSDGEEGPRIFSQDYEARKKKMLQTAFDRDERESLTKPKRRFRIPAATAAAVIFLAVAAGLGAARADAMPEPIRVLVVQVRSLFSSASVDEEILYGENQTTDFPKEIQTVYEPSKVLDGYEVSERIEQDKVLKIYYINENQQEYNFQQRTLDYSGGYDNENLKYEDVQLYEGVSGITYVKSNQTYLQWQKDGYIFEFIGNQTLEEFKVLAASVKPMED</sequence>
<name>A0A4R2LBM2_9FIRM</name>
<proteinExistence type="predicted"/>
<feature type="domain" description="DUF4367" evidence="3">
    <location>
        <begin position="196"/>
        <end position="299"/>
    </location>
</feature>
<evidence type="ECO:0000313" key="5">
    <source>
        <dbReference type="Proteomes" id="UP000295711"/>
    </source>
</evidence>
<keyword evidence="2" id="KW-1133">Transmembrane helix</keyword>
<evidence type="ECO:0000256" key="1">
    <source>
        <dbReference type="SAM" id="MobiDB-lite"/>
    </source>
</evidence>
<keyword evidence="5" id="KW-1185">Reference proteome</keyword>
<accession>A0A4R2LBM2</accession>
<reference evidence="4 5" key="1">
    <citation type="submission" date="2019-03" db="EMBL/GenBank/DDBJ databases">
        <title>Genomic Encyclopedia of Type Strains, Phase IV (KMG-IV): sequencing the most valuable type-strain genomes for metagenomic binning, comparative biology and taxonomic classification.</title>
        <authorList>
            <person name="Goeker M."/>
        </authorList>
    </citation>
    <scope>NUCLEOTIDE SEQUENCE [LARGE SCALE GENOMIC DNA]</scope>
    <source>
        <strain evidence="4 5">DSM 28559</strain>
    </source>
</reference>
<comment type="caution">
    <text evidence="4">The sequence shown here is derived from an EMBL/GenBank/DDBJ whole genome shotgun (WGS) entry which is preliminary data.</text>
</comment>
<evidence type="ECO:0000259" key="3">
    <source>
        <dbReference type="Pfam" id="PF14285"/>
    </source>
</evidence>
<dbReference type="Pfam" id="PF14285">
    <property type="entry name" value="DUF4367"/>
    <property type="match status" value="1"/>
</dbReference>
<feature type="transmembrane region" description="Helical" evidence="2">
    <location>
        <begin position="128"/>
        <end position="150"/>
    </location>
</feature>
<evidence type="ECO:0000256" key="2">
    <source>
        <dbReference type="SAM" id="Phobius"/>
    </source>
</evidence>
<dbReference type="Proteomes" id="UP000295711">
    <property type="component" value="Unassembled WGS sequence"/>
</dbReference>
<protein>
    <submittedName>
        <fullName evidence="4">Uncharacterized protein DUF4367</fullName>
    </submittedName>
</protein>
<dbReference type="AlphaFoldDB" id="A0A4R2LBM2"/>
<keyword evidence="2" id="KW-0812">Transmembrane</keyword>